<dbReference type="Proteomes" id="UP000187013">
    <property type="component" value="Unassembled WGS sequence"/>
</dbReference>
<evidence type="ECO:0000313" key="5">
    <source>
        <dbReference type="EMBL" id="GAV53947.1"/>
    </source>
</evidence>
<sequence>MSATIRSNITKKQAEVEQLKVARDRLQEEFQSLSAELSIQLRHKQVVSLHIQRLKEYNELRDTGLRLAQMIADEKSCKVKDVFEEMGYDMID</sequence>
<keyword evidence="3" id="KW-0234">DNA repair</keyword>
<dbReference type="GO" id="GO:0032798">
    <property type="term" value="C:Swi5-Sfr1 complex"/>
    <property type="evidence" value="ECO:0007669"/>
    <property type="project" value="TreeGrafter"/>
</dbReference>
<dbReference type="PANTHER" id="PTHR28529">
    <property type="entry name" value="DNA REPAIR PROTEIN SWI5 HOMOLOG"/>
    <property type="match status" value="1"/>
</dbReference>
<gene>
    <name evidence="5" type="ORF">ZYGR_0AK04490</name>
</gene>
<name>A0A1Q3ADZ5_ZYGRO</name>
<dbReference type="PANTHER" id="PTHR28529:SF2">
    <property type="entry name" value="DNA REPAIR PROTEIN SWI5 HOMOLOG"/>
    <property type="match status" value="1"/>
</dbReference>
<feature type="coiled-coil region" evidence="4">
    <location>
        <begin position="9"/>
        <end position="36"/>
    </location>
</feature>
<evidence type="ECO:0000256" key="3">
    <source>
        <dbReference type="ARBA" id="ARBA00023204"/>
    </source>
</evidence>
<keyword evidence="4" id="KW-0175">Coiled coil</keyword>
<dbReference type="GO" id="GO:0010772">
    <property type="term" value="P:meiotic DNA recombinase assembly involved in reciprocal meiotic recombination"/>
    <property type="evidence" value="ECO:0007669"/>
    <property type="project" value="TreeGrafter"/>
</dbReference>
<dbReference type="GO" id="GO:0034974">
    <property type="term" value="C:Swi5-Swi2 complex"/>
    <property type="evidence" value="ECO:0007669"/>
    <property type="project" value="TreeGrafter"/>
</dbReference>
<dbReference type="AlphaFoldDB" id="A0A1Q3ADZ5"/>
<dbReference type="EMBL" id="BDGX01000037">
    <property type="protein sequence ID" value="GAV53947.1"/>
    <property type="molecule type" value="Genomic_DNA"/>
</dbReference>
<dbReference type="Gene3D" id="1.20.5.170">
    <property type="match status" value="1"/>
</dbReference>
<reference evidence="5 6" key="1">
    <citation type="submission" date="2016-08" db="EMBL/GenBank/DDBJ databases">
        <title>Draft genome sequence of allopolyploid Zygosaccharomyces rouxii.</title>
        <authorList>
            <person name="Watanabe J."/>
            <person name="Uehara K."/>
            <person name="Mogi Y."/>
            <person name="Tsukioka Y."/>
        </authorList>
    </citation>
    <scope>NUCLEOTIDE SEQUENCE [LARGE SCALE GENOMIC DNA]</scope>
    <source>
        <strain evidence="5 6">NBRC 110957</strain>
    </source>
</reference>
<accession>A0A1Q3ADZ5</accession>
<proteinExistence type="inferred from homology"/>
<evidence type="ECO:0000256" key="1">
    <source>
        <dbReference type="ARBA" id="ARBA00008060"/>
    </source>
</evidence>
<evidence type="ECO:0000256" key="2">
    <source>
        <dbReference type="ARBA" id="ARBA00022763"/>
    </source>
</evidence>
<dbReference type="InterPro" id="IPR010760">
    <property type="entry name" value="DNA-repair_Swi5"/>
</dbReference>
<keyword evidence="2" id="KW-0227">DNA damage</keyword>
<comment type="similarity">
    <text evidence="1">Belongs to the SWI5/SAE3 family.</text>
</comment>
<evidence type="ECO:0000256" key="4">
    <source>
        <dbReference type="SAM" id="Coils"/>
    </source>
</evidence>
<evidence type="ECO:0000313" key="6">
    <source>
        <dbReference type="Proteomes" id="UP000187013"/>
    </source>
</evidence>
<dbReference type="Pfam" id="PF07061">
    <property type="entry name" value="Swi5"/>
    <property type="match status" value="1"/>
</dbReference>
<protein>
    <submittedName>
        <fullName evidence="5">Uncharacterized protein</fullName>
    </submittedName>
</protein>
<organism evidence="5 6">
    <name type="scientific">Zygosaccharomyces rouxii</name>
    <dbReference type="NCBI Taxonomy" id="4956"/>
    <lineage>
        <taxon>Eukaryota</taxon>
        <taxon>Fungi</taxon>
        <taxon>Dikarya</taxon>
        <taxon>Ascomycota</taxon>
        <taxon>Saccharomycotina</taxon>
        <taxon>Saccharomycetes</taxon>
        <taxon>Saccharomycetales</taxon>
        <taxon>Saccharomycetaceae</taxon>
        <taxon>Zygosaccharomyces</taxon>
    </lineage>
</organism>
<dbReference type="OrthoDB" id="255837at2759"/>
<dbReference type="GO" id="GO:0000709">
    <property type="term" value="P:meiotic joint molecule formation"/>
    <property type="evidence" value="ECO:0007669"/>
    <property type="project" value="TreeGrafter"/>
</dbReference>
<comment type="caution">
    <text evidence="5">The sequence shown here is derived from an EMBL/GenBank/DDBJ whole genome shotgun (WGS) entry which is preliminary data.</text>
</comment>